<evidence type="ECO:0000256" key="1">
    <source>
        <dbReference type="ARBA" id="ARBA00022723"/>
    </source>
</evidence>
<protein>
    <submittedName>
        <fullName evidence="3">Ribulose-5-phosphate 3-epimerase</fullName>
    </submittedName>
</protein>
<dbReference type="AlphaFoldDB" id="A0A1M4V6H4"/>
<keyword evidence="1" id="KW-0479">Metal-binding</keyword>
<dbReference type="PROSITE" id="PS01085">
    <property type="entry name" value="RIBUL_P_3_EPIMER_1"/>
    <property type="match status" value="1"/>
</dbReference>
<dbReference type="InterPro" id="IPR000056">
    <property type="entry name" value="Ribul_P_3_epim-like"/>
</dbReference>
<evidence type="ECO:0000313" key="4">
    <source>
        <dbReference type="Proteomes" id="UP000184476"/>
    </source>
</evidence>
<dbReference type="SUPFAM" id="SSF51366">
    <property type="entry name" value="Ribulose-phoshate binding barrel"/>
    <property type="match status" value="1"/>
</dbReference>
<dbReference type="Proteomes" id="UP000184476">
    <property type="component" value="Unassembled WGS sequence"/>
</dbReference>
<evidence type="ECO:0000256" key="2">
    <source>
        <dbReference type="ARBA" id="ARBA00023235"/>
    </source>
</evidence>
<dbReference type="Gene3D" id="3.20.20.70">
    <property type="entry name" value="Aldolase class I"/>
    <property type="match status" value="1"/>
</dbReference>
<dbReference type="GO" id="GO:0016857">
    <property type="term" value="F:racemase and epimerase activity, acting on carbohydrates and derivatives"/>
    <property type="evidence" value="ECO:0007669"/>
    <property type="project" value="InterPro"/>
</dbReference>
<keyword evidence="4" id="KW-1185">Reference proteome</keyword>
<dbReference type="PANTHER" id="PTHR11749">
    <property type="entry name" value="RIBULOSE-5-PHOSPHATE-3-EPIMERASE"/>
    <property type="match status" value="1"/>
</dbReference>
<accession>A0A1M4V6H4</accession>
<dbReference type="InterPro" id="IPR013785">
    <property type="entry name" value="Aldolase_TIM"/>
</dbReference>
<dbReference type="OrthoDB" id="1677561at2"/>
<dbReference type="InterPro" id="IPR011060">
    <property type="entry name" value="RibuloseP-bd_barrel"/>
</dbReference>
<name>A0A1M4V6H4_9BACL</name>
<dbReference type="CDD" id="cd00429">
    <property type="entry name" value="RPE"/>
    <property type="match status" value="1"/>
</dbReference>
<gene>
    <name evidence="3" type="ORF">SAMN05444392_102194</name>
</gene>
<reference evidence="3 4" key="1">
    <citation type="submission" date="2016-11" db="EMBL/GenBank/DDBJ databases">
        <authorList>
            <person name="Jaros S."/>
            <person name="Januszkiewicz K."/>
            <person name="Wedrychowicz H."/>
        </authorList>
    </citation>
    <scope>NUCLEOTIDE SEQUENCE [LARGE SCALE GENOMIC DNA]</scope>
    <source>
        <strain evidence="3 4">DSM 44666</strain>
    </source>
</reference>
<proteinExistence type="predicted"/>
<dbReference type="EMBL" id="FQVL01000002">
    <property type="protein sequence ID" value="SHE64512.1"/>
    <property type="molecule type" value="Genomic_DNA"/>
</dbReference>
<dbReference type="GO" id="GO:0046872">
    <property type="term" value="F:metal ion binding"/>
    <property type="evidence" value="ECO:0007669"/>
    <property type="project" value="UniProtKB-KW"/>
</dbReference>
<evidence type="ECO:0000313" key="3">
    <source>
        <dbReference type="EMBL" id="SHE64512.1"/>
    </source>
</evidence>
<dbReference type="RefSeq" id="WP_073153446.1">
    <property type="nucleotide sequence ID" value="NZ_FQVL01000002.1"/>
</dbReference>
<dbReference type="Pfam" id="PF00834">
    <property type="entry name" value="Ribul_P_3_epim"/>
    <property type="match status" value="1"/>
</dbReference>
<dbReference type="STRING" id="112248.SAMN05444392_102194"/>
<keyword evidence="2" id="KW-0413">Isomerase</keyword>
<dbReference type="GO" id="GO:0005975">
    <property type="term" value="P:carbohydrate metabolic process"/>
    <property type="evidence" value="ECO:0007669"/>
    <property type="project" value="InterPro"/>
</dbReference>
<organism evidence="3 4">
    <name type="scientific">Seinonella peptonophila</name>
    <dbReference type="NCBI Taxonomy" id="112248"/>
    <lineage>
        <taxon>Bacteria</taxon>
        <taxon>Bacillati</taxon>
        <taxon>Bacillota</taxon>
        <taxon>Bacilli</taxon>
        <taxon>Bacillales</taxon>
        <taxon>Thermoactinomycetaceae</taxon>
        <taxon>Seinonella</taxon>
    </lineage>
</organism>
<sequence>MIFSPSIASANPLRLADEVLRVQEYPDLHIDIEDGHFIPNITFGIKTVQALRQLTKQPFSFHLMVSNPYLYLKQVIQYQPSVIFGHVEALGYIQDFIACGHEFGMKIGLAFNPATPIEPYAYALDQADAVLVMTAEPDGRGQTFIPSMLQKCETVKQISQVPQIWVDGGIRKRHLNQIRQAHCTHVVMGREIFETK</sequence>